<keyword evidence="6 10" id="KW-0963">Cytoplasm</keyword>
<comment type="catalytic activity">
    <reaction evidence="1 10 12">
        <text>Hydrolyzes single-stranded DNA or mismatched double-stranded DNA and polynucleotides, releasing free uracil.</text>
        <dbReference type="EC" id="3.2.2.27"/>
    </reaction>
</comment>
<keyword evidence="14" id="KW-0326">Glycosidase</keyword>
<dbReference type="GO" id="GO:0004844">
    <property type="term" value="F:uracil DNA N-glycosylase activity"/>
    <property type="evidence" value="ECO:0007669"/>
    <property type="project" value="UniProtKB-UniRule"/>
</dbReference>
<comment type="function">
    <text evidence="2 10 12">Excises uracil residues from the DNA which can arise as a result of misincorporation of dUMP residues by DNA polymerase or due to deamination of cytosine.</text>
</comment>
<comment type="similarity">
    <text evidence="3 10 12">Belongs to the uracil-DNA glycosylase (UDG) superfamily. UNG family.</text>
</comment>
<evidence type="ECO:0000256" key="2">
    <source>
        <dbReference type="ARBA" id="ARBA00002631"/>
    </source>
</evidence>
<evidence type="ECO:0000256" key="8">
    <source>
        <dbReference type="ARBA" id="ARBA00022801"/>
    </source>
</evidence>
<dbReference type="Gene3D" id="3.40.470.10">
    <property type="entry name" value="Uracil-DNA glycosylase-like domain"/>
    <property type="match status" value="1"/>
</dbReference>
<feature type="domain" description="Uracil-DNA glycosylase-like" evidence="13">
    <location>
        <begin position="50"/>
        <end position="210"/>
    </location>
</feature>
<dbReference type="EMBL" id="DVKT01000001">
    <property type="protein sequence ID" value="HIT38413.1"/>
    <property type="molecule type" value="Genomic_DNA"/>
</dbReference>
<evidence type="ECO:0000256" key="10">
    <source>
        <dbReference type="HAMAP-Rule" id="MF_00148"/>
    </source>
</evidence>
<comment type="subcellular location">
    <subcellularLocation>
        <location evidence="10">Cytoplasm</location>
    </subcellularLocation>
</comment>
<dbReference type="InterPro" id="IPR018085">
    <property type="entry name" value="Ura-DNA_Glyclase_AS"/>
</dbReference>
<evidence type="ECO:0000256" key="3">
    <source>
        <dbReference type="ARBA" id="ARBA00008184"/>
    </source>
</evidence>
<protein>
    <recommendedName>
        <fullName evidence="5 10">Uracil-DNA glycosylase</fullName>
        <shortName evidence="10">UDG</shortName>
        <ecNumber evidence="4 10">3.2.2.27</ecNumber>
    </recommendedName>
</protein>
<gene>
    <name evidence="10 14" type="primary">ung</name>
    <name evidence="14" type="ORF">IAD06_00005</name>
</gene>
<dbReference type="NCBIfam" id="NF003592">
    <property type="entry name" value="PRK05254.1-5"/>
    <property type="match status" value="1"/>
</dbReference>
<organism evidence="14 15">
    <name type="scientific">Candidatus Caccoplasma intestinavium</name>
    <dbReference type="NCBI Taxonomy" id="2840716"/>
    <lineage>
        <taxon>Bacteria</taxon>
        <taxon>Pseudomonadati</taxon>
        <taxon>Bacteroidota</taxon>
        <taxon>Bacteroidia</taxon>
        <taxon>Bacteroidales</taxon>
        <taxon>Bacteroidaceae</taxon>
        <taxon>Bacteroidaceae incertae sedis</taxon>
        <taxon>Candidatus Caccoplasma</taxon>
    </lineage>
</organism>
<sequence>MKVKIEESWRRRLQEEFDKPYFERLVAFVHEEYARAQVLPKGSQIFHIFDACPFEKVKVVILGQDPYPTPGQYYGVCFSVPDGVAIPPSLENIFREIHQDLDKPVPASGNLDRWVEQGVFSMNSVLTVRAYETGSHRDHGWETFTDAVIKRLSDERENLVFMLWGSYAKAKSALIDTRKHLVLAAAHPSPRSADRGFFGCKHFSRANAYLRSKGIPEIDW</sequence>
<reference evidence="14" key="1">
    <citation type="submission" date="2020-10" db="EMBL/GenBank/DDBJ databases">
        <authorList>
            <person name="Gilroy R."/>
        </authorList>
    </citation>
    <scope>NUCLEOTIDE SEQUENCE</scope>
    <source>
        <strain evidence="14">21143</strain>
    </source>
</reference>
<dbReference type="NCBIfam" id="NF003589">
    <property type="entry name" value="PRK05254.1-2"/>
    <property type="match status" value="1"/>
</dbReference>
<dbReference type="EC" id="3.2.2.27" evidence="4 10"/>
<evidence type="ECO:0000256" key="1">
    <source>
        <dbReference type="ARBA" id="ARBA00001400"/>
    </source>
</evidence>
<dbReference type="PANTHER" id="PTHR11264">
    <property type="entry name" value="URACIL-DNA GLYCOSYLASE"/>
    <property type="match status" value="1"/>
</dbReference>
<name>A0A9D1KBJ9_9BACT</name>
<dbReference type="Proteomes" id="UP000886722">
    <property type="component" value="Unassembled WGS sequence"/>
</dbReference>
<evidence type="ECO:0000256" key="12">
    <source>
        <dbReference type="RuleBase" id="RU003780"/>
    </source>
</evidence>
<keyword evidence="8 10" id="KW-0378">Hydrolase</keyword>
<dbReference type="SMART" id="SM00986">
    <property type="entry name" value="UDG"/>
    <property type="match status" value="1"/>
</dbReference>
<proteinExistence type="inferred from homology"/>
<dbReference type="Pfam" id="PF03167">
    <property type="entry name" value="UDG"/>
    <property type="match status" value="1"/>
</dbReference>
<dbReference type="InterPro" id="IPR002043">
    <property type="entry name" value="UDG_fam1"/>
</dbReference>
<dbReference type="HAMAP" id="MF_00148">
    <property type="entry name" value="UDG"/>
    <property type="match status" value="1"/>
</dbReference>
<keyword evidence="7 10" id="KW-0227">DNA damage</keyword>
<feature type="active site" description="Proton acceptor" evidence="10 11">
    <location>
        <position position="65"/>
    </location>
</feature>
<evidence type="ECO:0000259" key="13">
    <source>
        <dbReference type="SMART" id="SM00986"/>
    </source>
</evidence>
<accession>A0A9D1KBJ9</accession>
<evidence type="ECO:0000256" key="11">
    <source>
        <dbReference type="PROSITE-ProRule" id="PRU10072"/>
    </source>
</evidence>
<reference evidence="14" key="2">
    <citation type="journal article" date="2021" name="PeerJ">
        <title>Extensive microbial diversity within the chicken gut microbiome revealed by metagenomics and culture.</title>
        <authorList>
            <person name="Gilroy R."/>
            <person name="Ravi A."/>
            <person name="Getino M."/>
            <person name="Pursley I."/>
            <person name="Horton D.L."/>
            <person name="Alikhan N.F."/>
            <person name="Baker D."/>
            <person name="Gharbi K."/>
            <person name="Hall N."/>
            <person name="Watson M."/>
            <person name="Adriaenssens E.M."/>
            <person name="Foster-Nyarko E."/>
            <person name="Jarju S."/>
            <person name="Secka A."/>
            <person name="Antonio M."/>
            <person name="Oren A."/>
            <person name="Chaudhuri R.R."/>
            <person name="La Ragione R."/>
            <person name="Hildebrand F."/>
            <person name="Pallen M.J."/>
        </authorList>
    </citation>
    <scope>NUCLEOTIDE SEQUENCE</scope>
    <source>
        <strain evidence="14">21143</strain>
    </source>
</reference>
<dbReference type="GO" id="GO:0005737">
    <property type="term" value="C:cytoplasm"/>
    <property type="evidence" value="ECO:0007669"/>
    <property type="project" value="UniProtKB-SubCell"/>
</dbReference>
<dbReference type="NCBIfam" id="NF003591">
    <property type="entry name" value="PRK05254.1-4"/>
    <property type="match status" value="1"/>
</dbReference>
<comment type="caution">
    <text evidence="14">The sequence shown here is derived from an EMBL/GenBank/DDBJ whole genome shotgun (WGS) entry which is preliminary data.</text>
</comment>
<dbReference type="FunFam" id="3.40.470.10:FF:000001">
    <property type="entry name" value="Uracil-DNA glycosylase"/>
    <property type="match status" value="1"/>
</dbReference>
<dbReference type="AlphaFoldDB" id="A0A9D1KBJ9"/>
<evidence type="ECO:0000313" key="14">
    <source>
        <dbReference type="EMBL" id="HIT38413.1"/>
    </source>
</evidence>
<dbReference type="NCBIfam" id="TIGR00628">
    <property type="entry name" value="ung"/>
    <property type="match status" value="1"/>
</dbReference>
<evidence type="ECO:0000256" key="6">
    <source>
        <dbReference type="ARBA" id="ARBA00022490"/>
    </source>
</evidence>
<dbReference type="SUPFAM" id="SSF52141">
    <property type="entry name" value="Uracil-DNA glycosylase-like"/>
    <property type="match status" value="1"/>
</dbReference>
<dbReference type="PANTHER" id="PTHR11264:SF0">
    <property type="entry name" value="URACIL-DNA GLYCOSYLASE"/>
    <property type="match status" value="1"/>
</dbReference>
<dbReference type="GO" id="GO:0097510">
    <property type="term" value="P:base-excision repair, AP site formation via deaminated base removal"/>
    <property type="evidence" value="ECO:0007669"/>
    <property type="project" value="TreeGrafter"/>
</dbReference>
<dbReference type="InterPro" id="IPR036895">
    <property type="entry name" value="Uracil-DNA_glycosylase-like_sf"/>
</dbReference>
<dbReference type="PROSITE" id="PS00130">
    <property type="entry name" value="U_DNA_GLYCOSYLASE"/>
    <property type="match status" value="1"/>
</dbReference>
<evidence type="ECO:0000256" key="4">
    <source>
        <dbReference type="ARBA" id="ARBA00012030"/>
    </source>
</evidence>
<dbReference type="CDD" id="cd10027">
    <property type="entry name" value="UDG-F1-like"/>
    <property type="match status" value="1"/>
</dbReference>
<evidence type="ECO:0000313" key="15">
    <source>
        <dbReference type="Proteomes" id="UP000886722"/>
    </source>
</evidence>
<keyword evidence="9 10" id="KW-0234">DNA repair</keyword>
<dbReference type="InterPro" id="IPR005122">
    <property type="entry name" value="Uracil-DNA_glycosylase-like"/>
</dbReference>
<dbReference type="NCBIfam" id="NF003588">
    <property type="entry name" value="PRK05254.1-1"/>
    <property type="match status" value="1"/>
</dbReference>
<dbReference type="SMART" id="SM00987">
    <property type="entry name" value="UreE_C"/>
    <property type="match status" value="1"/>
</dbReference>
<evidence type="ECO:0000256" key="5">
    <source>
        <dbReference type="ARBA" id="ARBA00018429"/>
    </source>
</evidence>
<evidence type="ECO:0000256" key="7">
    <source>
        <dbReference type="ARBA" id="ARBA00022763"/>
    </source>
</evidence>
<evidence type="ECO:0000256" key="9">
    <source>
        <dbReference type="ARBA" id="ARBA00023204"/>
    </source>
</evidence>